<comment type="subcellular location">
    <subcellularLocation>
        <location evidence="1">Cell envelope</location>
    </subcellularLocation>
</comment>
<accession>A0ABP8X999</accession>
<sequence>MTLKGILVGCAAPLLLALTACTSLGETGNKGFISGDGQVRVIDPSDRDGAVEFTGTSLTGDPIDSKDYRGQVLVVNKWWSGCGPCRSEMPMLSKAAKELGDEAAFLGINIRDSSADNGLAFMKSVGADYPSIYDVQGKAALAFAGKAPMAAIPTTIVLDAEGRVAAVISGDIPSKQTLLDVVDEIAGKSSGGTTDG</sequence>
<dbReference type="InterPro" id="IPR050553">
    <property type="entry name" value="Thioredoxin_ResA/DsbE_sf"/>
</dbReference>
<proteinExistence type="predicted"/>
<evidence type="ECO:0000256" key="3">
    <source>
        <dbReference type="ARBA" id="ARBA00022968"/>
    </source>
</evidence>
<reference evidence="9" key="1">
    <citation type="journal article" date="2019" name="Int. J. Syst. Evol. Microbiol.">
        <title>The Global Catalogue of Microorganisms (GCM) 10K type strain sequencing project: providing services to taxonomists for standard genome sequencing and annotation.</title>
        <authorList>
            <consortium name="The Broad Institute Genomics Platform"/>
            <consortium name="The Broad Institute Genome Sequencing Center for Infectious Disease"/>
            <person name="Wu L."/>
            <person name="Ma J."/>
        </authorList>
    </citation>
    <scope>NUCLEOTIDE SEQUENCE [LARGE SCALE GENOMIC DNA]</scope>
    <source>
        <strain evidence="9">JCM 18531</strain>
    </source>
</reference>
<evidence type="ECO:0000259" key="7">
    <source>
        <dbReference type="PROSITE" id="PS51352"/>
    </source>
</evidence>
<dbReference type="Pfam" id="PF00578">
    <property type="entry name" value="AhpC-TSA"/>
    <property type="match status" value="1"/>
</dbReference>
<evidence type="ECO:0000256" key="1">
    <source>
        <dbReference type="ARBA" id="ARBA00004196"/>
    </source>
</evidence>
<dbReference type="EMBL" id="BAABKM010000002">
    <property type="protein sequence ID" value="GAA4700955.1"/>
    <property type="molecule type" value="Genomic_DNA"/>
</dbReference>
<evidence type="ECO:0000256" key="5">
    <source>
        <dbReference type="ARBA" id="ARBA00023284"/>
    </source>
</evidence>
<keyword evidence="3" id="KW-0812">Transmembrane</keyword>
<feature type="domain" description="Thioredoxin" evidence="7">
    <location>
        <begin position="44"/>
        <end position="187"/>
    </location>
</feature>
<evidence type="ECO:0000313" key="8">
    <source>
        <dbReference type="EMBL" id="GAA4700955.1"/>
    </source>
</evidence>
<evidence type="ECO:0000313" key="9">
    <source>
        <dbReference type="Proteomes" id="UP001499974"/>
    </source>
</evidence>
<dbReference type="RefSeq" id="WP_345520850.1">
    <property type="nucleotide sequence ID" value="NZ_BAABKM010000002.1"/>
</dbReference>
<keyword evidence="6" id="KW-0732">Signal</keyword>
<evidence type="ECO:0000256" key="6">
    <source>
        <dbReference type="SAM" id="SignalP"/>
    </source>
</evidence>
<dbReference type="InterPro" id="IPR013766">
    <property type="entry name" value="Thioredoxin_domain"/>
</dbReference>
<protein>
    <submittedName>
        <fullName evidence="8">TlpA disulfide reductase family protein</fullName>
    </submittedName>
</protein>
<dbReference type="InterPro" id="IPR000866">
    <property type="entry name" value="AhpC/TSA"/>
</dbReference>
<dbReference type="CDD" id="cd02966">
    <property type="entry name" value="TlpA_like_family"/>
    <property type="match status" value="1"/>
</dbReference>
<dbReference type="PANTHER" id="PTHR42852">
    <property type="entry name" value="THIOL:DISULFIDE INTERCHANGE PROTEIN DSBE"/>
    <property type="match status" value="1"/>
</dbReference>
<keyword evidence="9" id="KW-1185">Reference proteome</keyword>
<feature type="chain" id="PRO_5045748059" evidence="6">
    <location>
        <begin position="26"/>
        <end position="196"/>
    </location>
</feature>
<name>A0ABP8X999_9ACTN</name>
<dbReference type="Gene3D" id="3.40.30.10">
    <property type="entry name" value="Glutaredoxin"/>
    <property type="match status" value="1"/>
</dbReference>
<keyword evidence="5" id="KW-0676">Redox-active center</keyword>
<comment type="caution">
    <text evidence="8">The sequence shown here is derived from an EMBL/GenBank/DDBJ whole genome shotgun (WGS) entry which is preliminary data.</text>
</comment>
<evidence type="ECO:0000256" key="4">
    <source>
        <dbReference type="ARBA" id="ARBA00023157"/>
    </source>
</evidence>
<keyword evidence="2" id="KW-0201">Cytochrome c-type biogenesis</keyword>
<keyword evidence="3" id="KW-0735">Signal-anchor</keyword>
<evidence type="ECO:0000256" key="2">
    <source>
        <dbReference type="ARBA" id="ARBA00022748"/>
    </source>
</evidence>
<feature type="signal peptide" evidence="6">
    <location>
        <begin position="1"/>
        <end position="25"/>
    </location>
</feature>
<dbReference type="Proteomes" id="UP001499974">
    <property type="component" value="Unassembled WGS sequence"/>
</dbReference>
<dbReference type="InterPro" id="IPR036249">
    <property type="entry name" value="Thioredoxin-like_sf"/>
</dbReference>
<dbReference type="PROSITE" id="PS51352">
    <property type="entry name" value="THIOREDOXIN_2"/>
    <property type="match status" value="1"/>
</dbReference>
<organism evidence="8 9">
    <name type="scientific">Nocardioides conyzicola</name>
    <dbReference type="NCBI Taxonomy" id="1651781"/>
    <lineage>
        <taxon>Bacteria</taxon>
        <taxon>Bacillati</taxon>
        <taxon>Actinomycetota</taxon>
        <taxon>Actinomycetes</taxon>
        <taxon>Propionibacteriales</taxon>
        <taxon>Nocardioidaceae</taxon>
        <taxon>Nocardioides</taxon>
    </lineage>
</organism>
<dbReference type="PANTHER" id="PTHR42852:SF6">
    <property type="entry name" value="THIOL:DISULFIDE INTERCHANGE PROTEIN DSBE"/>
    <property type="match status" value="1"/>
</dbReference>
<dbReference type="SUPFAM" id="SSF52833">
    <property type="entry name" value="Thioredoxin-like"/>
    <property type="match status" value="1"/>
</dbReference>
<keyword evidence="4" id="KW-1015">Disulfide bond</keyword>
<dbReference type="PROSITE" id="PS51257">
    <property type="entry name" value="PROKAR_LIPOPROTEIN"/>
    <property type="match status" value="1"/>
</dbReference>
<gene>
    <name evidence="8" type="ORF">GCM10023349_17380</name>
</gene>